<evidence type="ECO:0000313" key="2">
    <source>
        <dbReference type="Proteomes" id="UP000465812"/>
    </source>
</evidence>
<dbReference type="RefSeq" id="WP_169926953.1">
    <property type="nucleotide sequence ID" value="NZ_AP022590.1"/>
</dbReference>
<reference evidence="1 2" key="1">
    <citation type="journal article" date="2019" name="Emerg. Microbes Infect.">
        <title>Comprehensive subspecies identification of 175 nontuberculous mycobacteria species based on 7547 genomic profiles.</title>
        <authorList>
            <person name="Matsumoto Y."/>
            <person name="Kinjo T."/>
            <person name="Motooka D."/>
            <person name="Nabeya D."/>
            <person name="Jung N."/>
            <person name="Uechi K."/>
            <person name="Horii T."/>
            <person name="Iida T."/>
            <person name="Fujita J."/>
            <person name="Nakamura S."/>
        </authorList>
    </citation>
    <scope>NUCLEOTIDE SEQUENCE [LARGE SCALE GENOMIC DNA]</scope>
    <source>
        <strain evidence="1 2">JCM 18113</strain>
    </source>
</reference>
<proteinExistence type="predicted"/>
<accession>A0ABM7JW03</accession>
<keyword evidence="2" id="KW-1185">Reference proteome</keyword>
<sequence length="54" mass="5806">MATLPAWVSQAPATFDMVAPLKSRASGVLHVMLKGKRRPATAGPRLMSRGVERC</sequence>
<dbReference type="Proteomes" id="UP000465812">
    <property type="component" value="Chromosome"/>
</dbReference>
<name>A0ABM7JW03_MYCNT</name>
<evidence type="ECO:0008006" key="3">
    <source>
        <dbReference type="Google" id="ProtNLM"/>
    </source>
</evidence>
<organism evidence="1 2">
    <name type="scientific">Mycobacterium mantenii</name>
    <dbReference type="NCBI Taxonomy" id="560555"/>
    <lineage>
        <taxon>Bacteria</taxon>
        <taxon>Bacillati</taxon>
        <taxon>Actinomycetota</taxon>
        <taxon>Actinomycetes</taxon>
        <taxon>Mycobacteriales</taxon>
        <taxon>Mycobacteriaceae</taxon>
        <taxon>Mycobacterium</taxon>
        <taxon>Mycobacterium avium complex (MAC)</taxon>
    </lineage>
</organism>
<evidence type="ECO:0000313" key="1">
    <source>
        <dbReference type="EMBL" id="BBY39750.1"/>
    </source>
</evidence>
<dbReference type="EMBL" id="AP022590">
    <property type="protein sequence ID" value="BBY39750.1"/>
    <property type="molecule type" value="Genomic_DNA"/>
</dbReference>
<protein>
    <recommendedName>
        <fullName evidence="3">PPE family C-terminal domain-containing protein</fullName>
    </recommendedName>
</protein>
<gene>
    <name evidence="1" type="ORF">MMAN_38840</name>
</gene>